<name>A0A561W8Z9_9ACTN</name>
<feature type="transmembrane region" description="Helical" evidence="2">
    <location>
        <begin position="48"/>
        <end position="70"/>
    </location>
</feature>
<keyword evidence="4" id="KW-1185">Reference proteome</keyword>
<proteinExistence type="predicted"/>
<evidence type="ECO:0008006" key="5">
    <source>
        <dbReference type="Google" id="ProtNLM"/>
    </source>
</evidence>
<dbReference type="RefSeq" id="WP_145785257.1">
    <property type="nucleotide sequence ID" value="NZ_JBEZJF010000001.1"/>
</dbReference>
<feature type="compositionally biased region" description="Low complexity" evidence="1">
    <location>
        <begin position="11"/>
        <end position="20"/>
    </location>
</feature>
<keyword evidence="2" id="KW-1133">Transmembrane helix</keyword>
<dbReference type="Proteomes" id="UP000317685">
    <property type="component" value="Unassembled WGS sequence"/>
</dbReference>
<evidence type="ECO:0000313" key="3">
    <source>
        <dbReference type="EMBL" id="TWG20340.1"/>
    </source>
</evidence>
<evidence type="ECO:0000256" key="2">
    <source>
        <dbReference type="SAM" id="Phobius"/>
    </source>
</evidence>
<feature type="transmembrane region" description="Helical" evidence="2">
    <location>
        <begin position="323"/>
        <end position="341"/>
    </location>
</feature>
<comment type="caution">
    <text evidence="3">The sequence shown here is derived from an EMBL/GenBank/DDBJ whole genome shotgun (WGS) entry which is preliminary data.</text>
</comment>
<dbReference type="AlphaFoldDB" id="A0A561W8Z9"/>
<dbReference type="GeneID" id="300131185"/>
<keyword evidence="2" id="KW-0472">Membrane</keyword>
<feature type="transmembrane region" description="Helical" evidence="2">
    <location>
        <begin position="296"/>
        <end position="316"/>
    </location>
</feature>
<evidence type="ECO:0000256" key="1">
    <source>
        <dbReference type="SAM" id="MobiDB-lite"/>
    </source>
</evidence>
<organism evidence="3 4">
    <name type="scientific">Micromonospora taraxaci</name>
    <dbReference type="NCBI Taxonomy" id="1316803"/>
    <lineage>
        <taxon>Bacteria</taxon>
        <taxon>Bacillati</taxon>
        <taxon>Actinomycetota</taxon>
        <taxon>Actinomycetes</taxon>
        <taxon>Micromonosporales</taxon>
        <taxon>Micromonosporaceae</taxon>
        <taxon>Micromonospora</taxon>
    </lineage>
</organism>
<sequence length="655" mass="71211">MQATERESHESAVATESASATKDASDEGVRSEKAAPIRLRLESRSRELVARLPGTAALLWFGLTALIAGVPSTLIPSPGFDPSWQAGIGFAVSDNLRFGQDIVFNYGPWGFLDWPQHVSRTQAALGFLFGMAAVLALYWVVYLCVRPRWSGGVAGVIAFAVTVASAPAGPGGRLVYAGLLLTLLTLHDRFTRRIDTWRDAVPVVLLTAVGTLLLQVKFSEGVVLLALAGLVAVSVASVRQLIRGVGRALATFVVTFLVLWVGAGQRITDIVPWVRGSQEISSGYQEALAIEQGEFAFGYLTAGFLALVVGFLALRLAVRHKTVATAGIVVVSAVMLAFGFKHGFTRHDPAHEVSFFLAAGFLIVGFTTWVGRPAVALAAAAAAFLMAPSSLANYDPFLARNQWRTGIELLINNDYRLTSVEAGRARARDTYQLPESIVSELRGRPVHVDPMELTLPWAYSLDWHPVPVFQTFSAYTPYLDQLNAEALIEAPADQVVLQEATLGIDNRNIRWDTPRYLLALACNYRVGARAERWTVLHHSLNRCSAPETTVSQPVTAGTPVLVPQVGTGEMLVARYRPEPSSMLASLVHLGLKDWSPIEVGADDRTFRLPEALTDGPLLVSLPAELAWQAPFDAFQYRQLTFNRAGTVEFQVIKVQ</sequence>
<feature type="compositionally biased region" description="Basic and acidic residues" evidence="1">
    <location>
        <begin position="1"/>
        <end position="10"/>
    </location>
</feature>
<protein>
    <recommendedName>
        <fullName evidence="5">4-amino-4-deoxy-L-arabinose transferase-like glycosyltransferase</fullName>
    </recommendedName>
</protein>
<keyword evidence="2" id="KW-0812">Transmembrane</keyword>
<gene>
    <name evidence="3" type="ORF">FHU34_115742</name>
</gene>
<feature type="transmembrane region" description="Helical" evidence="2">
    <location>
        <begin position="123"/>
        <end position="142"/>
    </location>
</feature>
<feature type="transmembrane region" description="Helical" evidence="2">
    <location>
        <begin position="222"/>
        <end position="238"/>
    </location>
</feature>
<feature type="region of interest" description="Disordered" evidence="1">
    <location>
        <begin position="1"/>
        <end position="30"/>
    </location>
</feature>
<feature type="transmembrane region" description="Helical" evidence="2">
    <location>
        <begin position="245"/>
        <end position="263"/>
    </location>
</feature>
<accession>A0A561W8Z9</accession>
<reference evidence="3 4" key="1">
    <citation type="submission" date="2019-06" db="EMBL/GenBank/DDBJ databases">
        <title>Sequencing the genomes of 1000 actinobacteria strains.</title>
        <authorList>
            <person name="Klenk H.-P."/>
        </authorList>
    </citation>
    <scope>NUCLEOTIDE SEQUENCE [LARGE SCALE GENOMIC DNA]</scope>
    <source>
        <strain evidence="3 4">DSM 45885</strain>
    </source>
</reference>
<feature type="transmembrane region" description="Helical" evidence="2">
    <location>
        <begin position="353"/>
        <end position="370"/>
    </location>
</feature>
<dbReference type="EMBL" id="VIWZ01000001">
    <property type="protein sequence ID" value="TWG20340.1"/>
    <property type="molecule type" value="Genomic_DNA"/>
</dbReference>
<evidence type="ECO:0000313" key="4">
    <source>
        <dbReference type="Proteomes" id="UP000317685"/>
    </source>
</evidence>
<feature type="transmembrane region" description="Helical" evidence="2">
    <location>
        <begin position="149"/>
        <end position="168"/>
    </location>
</feature>
<dbReference type="OrthoDB" id="176190at2"/>